<keyword evidence="5" id="KW-1185">Reference proteome</keyword>
<name>A0A562B387_9BURK</name>
<feature type="compositionally biased region" description="Low complexity" evidence="2">
    <location>
        <begin position="296"/>
        <end position="322"/>
    </location>
</feature>
<evidence type="ECO:0000313" key="5">
    <source>
        <dbReference type="Proteomes" id="UP000318141"/>
    </source>
</evidence>
<sequence length="343" mass="35517">MGHSPPVVHNGGHLAPRTFARFSLLLYRYKERMKTLPTPHDSASVDSPSAYRHAASAARLRAVARAVATAAVMAVTATQLAGCFPVIAGAMAGGVVSATDRRPTATQAIDRGLQLEVENTLATRYSGAARVNVTVFNRKLLLTGEVKDANLRQQIEQYVRGLPNAREVINELQVVSSPSFAEQSQDAYVTSKVKAMLVTAEGVPSNSIKVTTERGAVYLMGLVTAPEGERATETARNVSGVAKVVKVFDYIDEAERARLDAASTSQNTPPGGTTEGISTGVQSSGAPASGVQSSYGTTIQPAGTPAPAGGATLPPGSAAPSGTEATTAPVTAPMTLPPGRNLP</sequence>
<evidence type="ECO:0000256" key="2">
    <source>
        <dbReference type="SAM" id="MobiDB-lite"/>
    </source>
</evidence>
<dbReference type="Gene3D" id="3.40.1520.20">
    <property type="match status" value="1"/>
</dbReference>
<dbReference type="Pfam" id="PF04972">
    <property type="entry name" value="BON"/>
    <property type="match status" value="2"/>
</dbReference>
<evidence type="ECO:0000313" key="4">
    <source>
        <dbReference type="EMBL" id="TWG79509.1"/>
    </source>
</evidence>
<dbReference type="InterPro" id="IPR007055">
    <property type="entry name" value="BON_dom"/>
</dbReference>
<keyword evidence="1" id="KW-0732">Signal</keyword>
<comment type="caution">
    <text evidence="4">The sequence shown here is derived from an EMBL/GenBank/DDBJ whole genome shotgun (WGS) entry which is preliminary data.</text>
</comment>
<accession>A0A562B387</accession>
<protein>
    <submittedName>
        <fullName evidence="4">Osmotically-inducible protein OsmY</fullName>
    </submittedName>
</protein>
<organism evidence="4 5">
    <name type="scientific">Cupriavidus gilardii J11</name>
    <dbReference type="NCBI Taxonomy" id="936133"/>
    <lineage>
        <taxon>Bacteria</taxon>
        <taxon>Pseudomonadati</taxon>
        <taxon>Pseudomonadota</taxon>
        <taxon>Betaproteobacteria</taxon>
        <taxon>Burkholderiales</taxon>
        <taxon>Burkholderiaceae</taxon>
        <taxon>Cupriavidus</taxon>
    </lineage>
</organism>
<feature type="compositionally biased region" description="Polar residues" evidence="2">
    <location>
        <begin position="262"/>
        <end position="295"/>
    </location>
</feature>
<dbReference type="PROSITE" id="PS50914">
    <property type="entry name" value="BON"/>
    <property type="match status" value="2"/>
</dbReference>
<dbReference type="SMART" id="SM00749">
    <property type="entry name" value="BON"/>
    <property type="match status" value="2"/>
</dbReference>
<feature type="domain" description="BON" evidence="3">
    <location>
        <begin position="185"/>
        <end position="255"/>
    </location>
</feature>
<dbReference type="PANTHER" id="PTHR34606:SF4">
    <property type="entry name" value="OUTER MEMBRANE LIPOPROTEIN DOLP"/>
    <property type="match status" value="1"/>
</dbReference>
<dbReference type="InterPro" id="IPR014004">
    <property type="entry name" value="Transpt-assoc_nodulatn_dom_bac"/>
</dbReference>
<dbReference type="Proteomes" id="UP000318141">
    <property type="component" value="Unassembled WGS sequence"/>
</dbReference>
<feature type="region of interest" description="Disordered" evidence="2">
    <location>
        <begin position="259"/>
        <end position="343"/>
    </location>
</feature>
<dbReference type="InterPro" id="IPR051686">
    <property type="entry name" value="Lipoprotein_DolP"/>
</dbReference>
<evidence type="ECO:0000259" key="3">
    <source>
        <dbReference type="PROSITE" id="PS50914"/>
    </source>
</evidence>
<evidence type="ECO:0000256" key="1">
    <source>
        <dbReference type="ARBA" id="ARBA00022729"/>
    </source>
</evidence>
<gene>
    <name evidence="4" type="ORF">L602_006000000100</name>
</gene>
<dbReference type="PANTHER" id="PTHR34606">
    <property type="entry name" value="BON DOMAIN-CONTAINING PROTEIN"/>
    <property type="match status" value="1"/>
</dbReference>
<feature type="domain" description="BON" evidence="3">
    <location>
        <begin position="109"/>
        <end position="176"/>
    </location>
</feature>
<reference evidence="4 5" key="1">
    <citation type="submission" date="2019-07" db="EMBL/GenBank/DDBJ databases">
        <title>Genome sequencing of lignin-degrading bacterial isolates.</title>
        <authorList>
            <person name="Gladden J."/>
        </authorList>
    </citation>
    <scope>NUCLEOTIDE SEQUENCE [LARGE SCALE GENOMIC DNA]</scope>
    <source>
        <strain evidence="4 5">J11</strain>
    </source>
</reference>
<dbReference type="AlphaFoldDB" id="A0A562B387"/>
<dbReference type="EMBL" id="VLJN01000057">
    <property type="protein sequence ID" value="TWG79509.1"/>
    <property type="molecule type" value="Genomic_DNA"/>
</dbReference>
<proteinExistence type="predicted"/>